<dbReference type="Proteomes" id="UP001218218">
    <property type="component" value="Unassembled WGS sequence"/>
</dbReference>
<dbReference type="AlphaFoldDB" id="A0AAD6Z7D9"/>
<name>A0AAD6Z7D9_9AGAR</name>
<reference evidence="1" key="1">
    <citation type="submission" date="2023-03" db="EMBL/GenBank/DDBJ databases">
        <title>Massive genome expansion in bonnet fungi (Mycena s.s.) driven by repeated elements and novel gene families across ecological guilds.</title>
        <authorList>
            <consortium name="Lawrence Berkeley National Laboratory"/>
            <person name="Harder C.B."/>
            <person name="Miyauchi S."/>
            <person name="Viragh M."/>
            <person name="Kuo A."/>
            <person name="Thoen E."/>
            <person name="Andreopoulos B."/>
            <person name="Lu D."/>
            <person name="Skrede I."/>
            <person name="Drula E."/>
            <person name="Henrissat B."/>
            <person name="Morin E."/>
            <person name="Kohler A."/>
            <person name="Barry K."/>
            <person name="LaButti K."/>
            <person name="Morin E."/>
            <person name="Salamov A."/>
            <person name="Lipzen A."/>
            <person name="Mereny Z."/>
            <person name="Hegedus B."/>
            <person name="Baldrian P."/>
            <person name="Stursova M."/>
            <person name="Weitz H."/>
            <person name="Taylor A."/>
            <person name="Grigoriev I.V."/>
            <person name="Nagy L.G."/>
            <person name="Martin F."/>
            <person name="Kauserud H."/>
        </authorList>
    </citation>
    <scope>NUCLEOTIDE SEQUENCE</scope>
    <source>
        <strain evidence="1">CBHHK002</strain>
    </source>
</reference>
<comment type="caution">
    <text evidence="1">The sequence shown here is derived from an EMBL/GenBank/DDBJ whole genome shotgun (WGS) entry which is preliminary data.</text>
</comment>
<keyword evidence="2" id="KW-1185">Reference proteome</keyword>
<evidence type="ECO:0000313" key="2">
    <source>
        <dbReference type="Proteomes" id="UP001218218"/>
    </source>
</evidence>
<evidence type="ECO:0000313" key="1">
    <source>
        <dbReference type="EMBL" id="KAJ7310109.1"/>
    </source>
</evidence>
<protein>
    <submittedName>
        <fullName evidence="1">Uncharacterized protein</fullName>
    </submittedName>
</protein>
<proteinExistence type="predicted"/>
<accession>A0AAD6Z7D9</accession>
<sequence length="164" mass="18451">MDWVLASTYKFAEGPVNTQDSDQNLVDADDGWATSPMWVIVSVIIGTMNGYPRQQVDPSCLDATSSLQTDGSKPQNAGQEWILRQNDPLVDYLKDAFITNEWADHLLEALQAQFPRPMINQQPHSDIHAQREVMIEYRRISMAQGSSGIKWFQGWTSHQVTLGG</sequence>
<dbReference type="EMBL" id="JARIHO010000079">
    <property type="protein sequence ID" value="KAJ7310109.1"/>
    <property type="molecule type" value="Genomic_DNA"/>
</dbReference>
<gene>
    <name evidence="1" type="ORF">DFH08DRAFT_823146</name>
</gene>
<organism evidence="1 2">
    <name type="scientific">Mycena albidolilacea</name>
    <dbReference type="NCBI Taxonomy" id="1033008"/>
    <lineage>
        <taxon>Eukaryota</taxon>
        <taxon>Fungi</taxon>
        <taxon>Dikarya</taxon>
        <taxon>Basidiomycota</taxon>
        <taxon>Agaricomycotina</taxon>
        <taxon>Agaricomycetes</taxon>
        <taxon>Agaricomycetidae</taxon>
        <taxon>Agaricales</taxon>
        <taxon>Marasmiineae</taxon>
        <taxon>Mycenaceae</taxon>
        <taxon>Mycena</taxon>
    </lineage>
</organism>